<evidence type="ECO:0000313" key="18">
    <source>
        <dbReference type="EMBL" id="PIK57858.1"/>
    </source>
</evidence>
<comment type="subcellular location">
    <subcellularLocation>
        <location evidence="1">Nucleus</location>
        <location evidence="1">Nucleolus</location>
    </subcellularLocation>
</comment>
<feature type="region of interest" description="Disordered" evidence="16">
    <location>
        <begin position="430"/>
        <end position="462"/>
    </location>
</feature>
<evidence type="ECO:0000256" key="14">
    <source>
        <dbReference type="ARBA" id="ARBA00023242"/>
    </source>
</evidence>
<evidence type="ECO:0000256" key="3">
    <source>
        <dbReference type="ARBA" id="ARBA00022553"/>
    </source>
</evidence>
<evidence type="ECO:0000256" key="8">
    <source>
        <dbReference type="ARBA" id="ARBA00022694"/>
    </source>
</evidence>
<keyword evidence="3" id="KW-0597">Phosphoprotein</keyword>
<keyword evidence="12" id="KW-0832">Ubl conjugation</keyword>
<evidence type="ECO:0000256" key="1">
    <source>
        <dbReference type="ARBA" id="ARBA00004604"/>
    </source>
</evidence>
<feature type="compositionally biased region" description="Basic and acidic residues" evidence="16">
    <location>
        <begin position="331"/>
        <end position="348"/>
    </location>
</feature>
<evidence type="ECO:0000256" key="4">
    <source>
        <dbReference type="ARBA" id="ARBA00022555"/>
    </source>
</evidence>
<keyword evidence="17" id="KW-0732">Signal</keyword>
<dbReference type="InterPro" id="IPR042296">
    <property type="entry name" value="tRNA_met_Trm1_C"/>
</dbReference>
<evidence type="ECO:0000256" key="11">
    <source>
        <dbReference type="ARBA" id="ARBA00022833"/>
    </source>
</evidence>
<name>A0A2G8LC54_STIJA</name>
<dbReference type="GO" id="GO:0008270">
    <property type="term" value="F:zinc ion binding"/>
    <property type="evidence" value="ECO:0007669"/>
    <property type="project" value="UniProtKB-KW"/>
</dbReference>
<evidence type="ECO:0000256" key="2">
    <source>
        <dbReference type="ARBA" id="ARBA00022499"/>
    </source>
</evidence>
<evidence type="ECO:0000256" key="13">
    <source>
        <dbReference type="ARBA" id="ARBA00022884"/>
    </source>
</evidence>
<keyword evidence="7 15" id="KW-0949">S-adenosyl-L-methionine</keyword>
<comment type="similarity">
    <text evidence="15">Belongs to the class I-like SAM-binding methyltransferase superfamily. Trm1 family.</text>
</comment>
<comment type="catalytic activity">
    <reaction evidence="15">
        <text>guanosine(26) in tRNA + 2 S-adenosyl-L-methionine = N(2)-dimethylguanosine(26) in tRNA + 2 S-adenosyl-L-homocysteine + 2 H(+)</text>
        <dbReference type="Rhea" id="RHEA:43140"/>
        <dbReference type="Rhea" id="RHEA-COMP:10359"/>
        <dbReference type="Rhea" id="RHEA-COMP:10360"/>
        <dbReference type="ChEBI" id="CHEBI:15378"/>
        <dbReference type="ChEBI" id="CHEBI:57856"/>
        <dbReference type="ChEBI" id="CHEBI:59789"/>
        <dbReference type="ChEBI" id="CHEBI:74269"/>
        <dbReference type="ChEBI" id="CHEBI:74513"/>
        <dbReference type="EC" id="2.1.1.216"/>
    </reaction>
</comment>
<dbReference type="Proteomes" id="UP000230750">
    <property type="component" value="Unassembled WGS sequence"/>
</dbReference>
<sequence>MYTFPLSRELILLTLAVKVKCQGDDDITSCLDAFSASGVQALQWKKFLGKKVKVTANDLKPEAVAGINENCQLNGCDFQDYPETIQSEAVIETSCKNANLLLHERSFQYIHLDPFGSSVNFLDAAFSNLPKDGILSVTSTDVSAFLGKCPQVTMRHYNGHVIKCEYQPELACRLILASLARAAARCHKGLEVLFAFAKEHFILTAVRVRRGYKKADESLSQVCRLLHCNLCEERTFLKESLLAEDNLYKNLDCSCYKTHPGKTASLLGPVWSGSIFSQLFVDDMKSFSAEIPGISLEVRSILDKMSEESRIGNQSSCDPHTDGKQQTSGKRKIDLDGENDCKTRKQDSETLDGGSTISSADRIGQKLEEKITKGGRSNGKDGKGEGNKVWKPERTNITVTENISGTPVIGRGVMEESYSCSDKEKVKVADTVTGVENNDPSGNKLKEEAKEKRDDNSKTDSFTQATHTPFYFTVVKHCPNKGKWPRMKTVLDILKAKGHQAALTIFHHHGVRTTASLQQYIQALQECNDS</sequence>
<dbReference type="GO" id="GO:0160104">
    <property type="term" value="F:tRNA (guanine(26)-N2)-dimethyltransferase activity"/>
    <property type="evidence" value="ECO:0007669"/>
    <property type="project" value="UniProtKB-UniRule"/>
</dbReference>
<evidence type="ECO:0000256" key="7">
    <source>
        <dbReference type="ARBA" id="ARBA00022691"/>
    </source>
</evidence>
<feature type="compositionally biased region" description="Basic and acidic residues" evidence="16">
    <location>
        <begin position="444"/>
        <end position="458"/>
    </location>
</feature>
<gene>
    <name evidence="18" type="ORF">BSL78_05241</name>
</gene>
<comment type="caution">
    <text evidence="18">The sequence shown here is derived from an EMBL/GenBank/DDBJ whole genome shotgun (WGS) entry which is preliminary data.</text>
</comment>
<evidence type="ECO:0000256" key="6">
    <source>
        <dbReference type="ARBA" id="ARBA00022679"/>
    </source>
</evidence>
<dbReference type="EMBL" id="MRZV01000130">
    <property type="protein sequence ID" value="PIK57858.1"/>
    <property type="molecule type" value="Genomic_DNA"/>
</dbReference>
<evidence type="ECO:0000256" key="5">
    <source>
        <dbReference type="ARBA" id="ARBA00022603"/>
    </source>
</evidence>
<keyword evidence="19" id="KW-1185">Reference proteome</keyword>
<evidence type="ECO:0000313" key="19">
    <source>
        <dbReference type="Proteomes" id="UP000230750"/>
    </source>
</evidence>
<dbReference type="Pfam" id="PF02005">
    <property type="entry name" value="TRM"/>
    <property type="match status" value="1"/>
</dbReference>
<feature type="signal peptide" evidence="17">
    <location>
        <begin position="1"/>
        <end position="21"/>
    </location>
</feature>
<feature type="compositionally biased region" description="Basic and acidic residues" evidence="16">
    <location>
        <begin position="363"/>
        <end position="394"/>
    </location>
</feature>
<proteinExistence type="inferred from homology"/>
<keyword evidence="2" id="KW-1017">Isopeptide bond</keyword>
<accession>A0A2G8LC54</accession>
<protein>
    <recommendedName>
        <fullName evidence="15">tRNA (guanine(26)-N(2))-dimethyltransferase</fullName>
        <ecNumber evidence="15">2.1.1.216</ecNumber>
    </recommendedName>
</protein>
<keyword evidence="10" id="KW-0863">Zinc-finger</keyword>
<dbReference type="InterPro" id="IPR002905">
    <property type="entry name" value="Trm1"/>
</dbReference>
<dbReference type="OrthoDB" id="6349953at2759"/>
<keyword evidence="8 15" id="KW-0819">tRNA processing</keyword>
<dbReference type="GO" id="GO:0005730">
    <property type="term" value="C:nucleolus"/>
    <property type="evidence" value="ECO:0007669"/>
    <property type="project" value="UniProtKB-SubCell"/>
</dbReference>
<dbReference type="PROSITE" id="PS51626">
    <property type="entry name" value="SAM_MT_TRM1"/>
    <property type="match status" value="1"/>
</dbReference>
<dbReference type="SUPFAM" id="SSF53335">
    <property type="entry name" value="S-adenosyl-L-methionine-dependent methyltransferases"/>
    <property type="match status" value="1"/>
</dbReference>
<dbReference type="Gene3D" id="3.30.56.70">
    <property type="entry name" value="N2,N2-dimethylguanosine tRNA methyltransferase, C-terminal domain"/>
    <property type="match status" value="1"/>
</dbReference>
<keyword evidence="4 15" id="KW-0820">tRNA-binding</keyword>
<dbReference type="STRING" id="307972.A0A2G8LC54"/>
<evidence type="ECO:0000256" key="15">
    <source>
        <dbReference type="PROSITE-ProRule" id="PRU00958"/>
    </source>
</evidence>
<dbReference type="AlphaFoldDB" id="A0A2G8LC54"/>
<keyword evidence="5 15" id="KW-0489">Methyltransferase</keyword>
<feature type="compositionally biased region" description="Polar residues" evidence="16">
    <location>
        <begin position="311"/>
        <end position="328"/>
    </location>
</feature>
<evidence type="ECO:0000256" key="16">
    <source>
        <dbReference type="SAM" id="MobiDB-lite"/>
    </source>
</evidence>
<evidence type="ECO:0000256" key="9">
    <source>
        <dbReference type="ARBA" id="ARBA00022723"/>
    </source>
</evidence>
<evidence type="ECO:0000256" key="12">
    <source>
        <dbReference type="ARBA" id="ARBA00022843"/>
    </source>
</evidence>
<keyword evidence="13 15" id="KW-0694">RNA-binding</keyword>
<keyword evidence="9" id="KW-0479">Metal-binding</keyword>
<feature type="chain" id="PRO_5013546684" description="tRNA (guanine(26)-N(2))-dimethyltransferase" evidence="17">
    <location>
        <begin position="22"/>
        <end position="530"/>
    </location>
</feature>
<dbReference type="EC" id="2.1.1.216" evidence="15"/>
<reference evidence="18 19" key="1">
    <citation type="journal article" date="2017" name="PLoS Biol.">
        <title>The sea cucumber genome provides insights into morphological evolution and visceral regeneration.</title>
        <authorList>
            <person name="Zhang X."/>
            <person name="Sun L."/>
            <person name="Yuan J."/>
            <person name="Sun Y."/>
            <person name="Gao Y."/>
            <person name="Zhang L."/>
            <person name="Li S."/>
            <person name="Dai H."/>
            <person name="Hamel J.F."/>
            <person name="Liu C."/>
            <person name="Yu Y."/>
            <person name="Liu S."/>
            <person name="Lin W."/>
            <person name="Guo K."/>
            <person name="Jin S."/>
            <person name="Xu P."/>
            <person name="Storey K.B."/>
            <person name="Huan P."/>
            <person name="Zhang T."/>
            <person name="Zhou Y."/>
            <person name="Zhang J."/>
            <person name="Lin C."/>
            <person name="Li X."/>
            <person name="Xing L."/>
            <person name="Huo D."/>
            <person name="Sun M."/>
            <person name="Wang L."/>
            <person name="Mercier A."/>
            <person name="Li F."/>
            <person name="Yang H."/>
            <person name="Xiang J."/>
        </authorList>
    </citation>
    <scope>NUCLEOTIDE SEQUENCE [LARGE SCALE GENOMIC DNA]</scope>
    <source>
        <strain evidence="18">Shaxun</strain>
        <tissue evidence="18">Muscle</tissue>
    </source>
</reference>
<keyword evidence="14" id="KW-0539">Nucleus</keyword>
<dbReference type="GO" id="GO:0000049">
    <property type="term" value="F:tRNA binding"/>
    <property type="evidence" value="ECO:0007669"/>
    <property type="project" value="UniProtKB-UniRule"/>
</dbReference>
<evidence type="ECO:0000256" key="10">
    <source>
        <dbReference type="ARBA" id="ARBA00022771"/>
    </source>
</evidence>
<keyword evidence="11" id="KW-0862">Zinc</keyword>
<dbReference type="PANTHER" id="PTHR10631">
    <property type="entry name" value="N 2 ,N 2 -DIMETHYLGUANOSINE TRNA METHYLTRANSFERASE"/>
    <property type="match status" value="1"/>
</dbReference>
<organism evidence="18 19">
    <name type="scientific">Stichopus japonicus</name>
    <name type="common">Sea cucumber</name>
    <dbReference type="NCBI Taxonomy" id="307972"/>
    <lineage>
        <taxon>Eukaryota</taxon>
        <taxon>Metazoa</taxon>
        <taxon>Echinodermata</taxon>
        <taxon>Eleutherozoa</taxon>
        <taxon>Echinozoa</taxon>
        <taxon>Holothuroidea</taxon>
        <taxon>Aspidochirotacea</taxon>
        <taxon>Aspidochirotida</taxon>
        <taxon>Stichopodidae</taxon>
        <taxon>Apostichopus</taxon>
    </lineage>
</organism>
<keyword evidence="6 15" id="KW-0808">Transferase</keyword>
<dbReference type="GO" id="GO:0002940">
    <property type="term" value="P:tRNA N2-guanine methylation"/>
    <property type="evidence" value="ECO:0007669"/>
    <property type="project" value="TreeGrafter"/>
</dbReference>
<feature type="region of interest" description="Disordered" evidence="16">
    <location>
        <begin position="309"/>
        <end position="394"/>
    </location>
</feature>
<dbReference type="PANTHER" id="PTHR10631:SF1">
    <property type="entry name" value="TRMT1-LIKE PROTEIN"/>
    <property type="match status" value="1"/>
</dbReference>
<dbReference type="Gene3D" id="3.40.50.150">
    <property type="entry name" value="Vaccinia Virus protein VP39"/>
    <property type="match status" value="1"/>
</dbReference>
<evidence type="ECO:0000256" key="17">
    <source>
        <dbReference type="SAM" id="SignalP"/>
    </source>
</evidence>
<dbReference type="InterPro" id="IPR029063">
    <property type="entry name" value="SAM-dependent_MTases_sf"/>
</dbReference>